<keyword evidence="3" id="KW-1185">Reference proteome</keyword>
<dbReference type="Gene3D" id="2.30.30.40">
    <property type="entry name" value="SH3 Domains"/>
    <property type="match status" value="1"/>
</dbReference>
<dbReference type="InParanoid" id="E6W083"/>
<dbReference type="CDD" id="cd00732">
    <property type="entry name" value="CheW"/>
    <property type="match status" value="1"/>
</dbReference>
<dbReference type="InterPro" id="IPR036061">
    <property type="entry name" value="CheW-like_dom_sf"/>
</dbReference>
<dbReference type="Pfam" id="PF01584">
    <property type="entry name" value="CheW"/>
    <property type="match status" value="1"/>
</dbReference>
<dbReference type="AlphaFoldDB" id="E6W083"/>
<dbReference type="InterPro" id="IPR039315">
    <property type="entry name" value="CheW"/>
</dbReference>
<organism evidence="2 3">
    <name type="scientific">Desulfurispirillum indicum (strain ATCC BAA-1389 / DSM 22839 / S5)</name>
    <dbReference type="NCBI Taxonomy" id="653733"/>
    <lineage>
        <taxon>Bacteria</taxon>
        <taxon>Pseudomonadati</taxon>
        <taxon>Chrysiogenota</taxon>
        <taxon>Chrysiogenia</taxon>
        <taxon>Chrysiogenales</taxon>
        <taxon>Chrysiogenaceae</taxon>
        <taxon>Desulfurispirillum</taxon>
    </lineage>
</organism>
<dbReference type="OrthoDB" id="9790406at2"/>
<dbReference type="GO" id="GO:0006935">
    <property type="term" value="P:chemotaxis"/>
    <property type="evidence" value="ECO:0007669"/>
    <property type="project" value="InterPro"/>
</dbReference>
<protein>
    <submittedName>
        <fullName evidence="2">CheW domain protein</fullName>
    </submittedName>
</protein>
<dbReference type="Gene3D" id="2.40.50.180">
    <property type="entry name" value="CheA-289, Domain 4"/>
    <property type="match status" value="1"/>
</dbReference>
<name>E6W083_DESIS</name>
<dbReference type="STRING" id="653733.Selin_0456"/>
<dbReference type="Proteomes" id="UP000002572">
    <property type="component" value="Chromosome"/>
</dbReference>
<dbReference type="RefSeq" id="WP_013505098.1">
    <property type="nucleotide sequence ID" value="NC_014836.1"/>
</dbReference>
<evidence type="ECO:0000259" key="1">
    <source>
        <dbReference type="PROSITE" id="PS50851"/>
    </source>
</evidence>
<feature type="domain" description="CheW-like" evidence="1">
    <location>
        <begin position="23"/>
        <end position="162"/>
    </location>
</feature>
<accession>E6W083</accession>
<dbReference type="SUPFAM" id="SSF50341">
    <property type="entry name" value="CheW-like"/>
    <property type="match status" value="1"/>
</dbReference>
<dbReference type="GO" id="GO:0007165">
    <property type="term" value="P:signal transduction"/>
    <property type="evidence" value="ECO:0007669"/>
    <property type="project" value="InterPro"/>
</dbReference>
<dbReference type="PANTHER" id="PTHR22617:SF23">
    <property type="entry name" value="CHEMOTAXIS PROTEIN CHEW"/>
    <property type="match status" value="1"/>
</dbReference>
<dbReference type="HOGENOM" id="CLU_048995_3_1_0"/>
<dbReference type="eggNOG" id="COG0835">
    <property type="taxonomic scope" value="Bacteria"/>
</dbReference>
<dbReference type="GO" id="GO:0005829">
    <property type="term" value="C:cytosol"/>
    <property type="evidence" value="ECO:0007669"/>
    <property type="project" value="TreeGrafter"/>
</dbReference>
<dbReference type="KEGG" id="din:Selin_0456"/>
<sequence>MQKSKPQEEKILDTSLTENNDEMLQFVSFMLHDEEYLVDIHMVREIIKKTTITSIPKSSSFMEGIIDLRGSVIPIINLAKKLGHPTSDLQEETNIIIVSVQGKLIGLVVDAVREVVRIRNSQVEANPSIAKGGRQRLGGVVQYQDRLLILLDMNSLFSEGEMDDILSNT</sequence>
<dbReference type="SMART" id="SM00260">
    <property type="entry name" value="CheW"/>
    <property type="match status" value="1"/>
</dbReference>
<dbReference type="PROSITE" id="PS50851">
    <property type="entry name" value="CHEW"/>
    <property type="match status" value="1"/>
</dbReference>
<proteinExistence type="predicted"/>
<evidence type="ECO:0000313" key="3">
    <source>
        <dbReference type="Proteomes" id="UP000002572"/>
    </source>
</evidence>
<dbReference type="PANTHER" id="PTHR22617">
    <property type="entry name" value="CHEMOTAXIS SENSOR HISTIDINE KINASE-RELATED"/>
    <property type="match status" value="1"/>
</dbReference>
<dbReference type="InterPro" id="IPR002545">
    <property type="entry name" value="CheW-lke_dom"/>
</dbReference>
<gene>
    <name evidence="2" type="ordered locus">Selin_0456</name>
</gene>
<dbReference type="EMBL" id="CP002432">
    <property type="protein sequence ID" value="ADU65209.1"/>
    <property type="molecule type" value="Genomic_DNA"/>
</dbReference>
<reference evidence="2 3" key="1">
    <citation type="submission" date="2010-12" db="EMBL/GenBank/DDBJ databases">
        <title>Complete sequence of Desulfurispirillum indicum S5.</title>
        <authorList>
            <consortium name="US DOE Joint Genome Institute"/>
            <person name="Lucas S."/>
            <person name="Copeland A."/>
            <person name="Lapidus A."/>
            <person name="Cheng J.-F."/>
            <person name="Goodwin L."/>
            <person name="Pitluck S."/>
            <person name="Chertkov O."/>
            <person name="Held B."/>
            <person name="Detter J.C."/>
            <person name="Han C."/>
            <person name="Tapia R."/>
            <person name="Land M."/>
            <person name="Hauser L."/>
            <person name="Kyrpides N."/>
            <person name="Ivanova N."/>
            <person name="Mikhailova N."/>
            <person name="Haggblom M."/>
            <person name="Rauschenbach I."/>
            <person name="Bini E."/>
            <person name="Woyke T."/>
        </authorList>
    </citation>
    <scope>NUCLEOTIDE SEQUENCE [LARGE SCALE GENOMIC DNA]</scope>
    <source>
        <strain evidence="3">ATCC BAA-1389 / DSM 22839 / S5</strain>
    </source>
</reference>
<evidence type="ECO:0000313" key="2">
    <source>
        <dbReference type="EMBL" id="ADU65209.1"/>
    </source>
</evidence>